<gene>
    <name evidence="3" type="ORF">SAMN05443662_0107</name>
</gene>
<dbReference type="Gene3D" id="1.10.530.10">
    <property type="match status" value="1"/>
</dbReference>
<dbReference type="OrthoDB" id="9788155at2"/>
<keyword evidence="1" id="KW-0732">Signal</keyword>
<proteinExistence type="predicted"/>
<evidence type="ECO:0000256" key="1">
    <source>
        <dbReference type="SAM" id="SignalP"/>
    </source>
</evidence>
<evidence type="ECO:0000313" key="3">
    <source>
        <dbReference type="EMBL" id="SIN69588.1"/>
    </source>
</evidence>
<feature type="chain" id="PRO_5013269398" evidence="1">
    <location>
        <begin position="25"/>
        <end position="290"/>
    </location>
</feature>
<organism evidence="3 4">
    <name type="scientific">Sulfurivirga caldicuralii</name>
    <dbReference type="NCBI Taxonomy" id="364032"/>
    <lineage>
        <taxon>Bacteria</taxon>
        <taxon>Pseudomonadati</taxon>
        <taxon>Pseudomonadota</taxon>
        <taxon>Gammaproteobacteria</taxon>
        <taxon>Thiotrichales</taxon>
        <taxon>Piscirickettsiaceae</taxon>
        <taxon>Sulfurivirga</taxon>
    </lineage>
</organism>
<dbReference type="Proteomes" id="UP000198461">
    <property type="component" value="Unassembled WGS sequence"/>
</dbReference>
<dbReference type="PANTHER" id="PTHR40572">
    <property type="entry name" value="PROTEIN BAX"/>
    <property type="match status" value="1"/>
</dbReference>
<feature type="domain" description="Mannosyl-glycoprotein endo-beta-N-acetylglucosamidase-like" evidence="2">
    <location>
        <begin position="157"/>
        <end position="282"/>
    </location>
</feature>
<dbReference type="RefSeq" id="WP_084188161.1">
    <property type="nucleotide sequence ID" value="NZ_FSRE01000001.1"/>
</dbReference>
<dbReference type="STRING" id="364032.SAMN05443662_0107"/>
<keyword evidence="4" id="KW-1185">Reference proteome</keyword>
<feature type="signal peptide" evidence="1">
    <location>
        <begin position="1"/>
        <end position="24"/>
    </location>
</feature>
<dbReference type="PANTHER" id="PTHR40572:SF1">
    <property type="entry name" value="PROTEIN BAX"/>
    <property type="match status" value="1"/>
</dbReference>
<dbReference type="GO" id="GO:0004040">
    <property type="term" value="F:amidase activity"/>
    <property type="evidence" value="ECO:0007669"/>
    <property type="project" value="InterPro"/>
</dbReference>
<dbReference type="InterPro" id="IPR002901">
    <property type="entry name" value="MGlyc_endo_b_GlcNAc-like_dom"/>
</dbReference>
<dbReference type="InterPro" id="IPR053195">
    <property type="entry name" value="Bax-like"/>
</dbReference>
<dbReference type="EMBL" id="FSRE01000001">
    <property type="protein sequence ID" value="SIN69588.1"/>
    <property type="molecule type" value="Genomic_DNA"/>
</dbReference>
<evidence type="ECO:0000313" key="4">
    <source>
        <dbReference type="Proteomes" id="UP000198461"/>
    </source>
</evidence>
<sequence>MSRPLRTIGSLLLVCLLTLGLTHGATQPAAPPQESVKKPPVERPHLLRRWLGIEKPTDQVARHKEPPLQLTPPDFRTLQGKARKQAFVQFMKPLIEHANAEVSAQRQRLLQLYAQRERLDDDSLTWLKRLAEDYGVKAFDPKNNGDWQLLLLRRVDTVPVSLALAQAANESAWGTSRFAREGNNYFGIWCFKPGCGIPPAHPQKGKGYYAVKRFDNAYEAVRYYLHLINTGGAFKNLRQLRAQLREAEKPLTGQTLAPALNHYSQRGDAYPRELAAMIRHNKWNRFDTSY</sequence>
<name>A0A1N6DFL6_9GAMM</name>
<reference evidence="3 4" key="1">
    <citation type="submission" date="2016-11" db="EMBL/GenBank/DDBJ databases">
        <authorList>
            <person name="Jaros S."/>
            <person name="Januszkiewicz K."/>
            <person name="Wedrychowicz H."/>
        </authorList>
    </citation>
    <scope>NUCLEOTIDE SEQUENCE [LARGE SCALE GENOMIC DNA]</scope>
    <source>
        <strain evidence="3 4">DSM 17737</strain>
    </source>
</reference>
<dbReference type="AlphaFoldDB" id="A0A1N6DFL6"/>
<protein>
    <submittedName>
        <fullName evidence="3">Bax protein</fullName>
    </submittedName>
</protein>
<accession>A0A1N6DFL6</accession>
<evidence type="ECO:0000259" key="2">
    <source>
        <dbReference type="Pfam" id="PF01832"/>
    </source>
</evidence>
<dbReference type="Pfam" id="PF01832">
    <property type="entry name" value="Glucosaminidase"/>
    <property type="match status" value="1"/>
</dbReference>